<keyword evidence="2 4" id="KW-0496">Mitochondrion</keyword>
<reference evidence="4 5" key="1">
    <citation type="submission" date="2000-08" db="EMBL/GenBank/DDBJ databases">
        <authorList>
            <consortium name="NCBI Genome Project"/>
        </authorList>
    </citation>
    <scope>NUCLEOTIDE SEQUENCE</scope>
    <source>
        <strain evidence="4 5">COS</strain>
    </source>
</reference>
<dbReference type="Gene3D" id="1.10.287.3510">
    <property type="match status" value="1"/>
</dbReference>
<dbReference type="RefSeq" id="YP_001096003.1">
    <property type="nucleotide sequence ID" value="NC_009093.1"/>
</dbReference>
<reference evidence="2 3" key="2">
    <citation type="journal article" date="2007" name="Gene">
        <title>The mitochondrial genome of the predatory mite Metaseiulus occidentalis (Arthropoda: Chelicerata: Acari: Phytoseiidae) is unexpectedly large and contains several novel features.</title>
        <authorList>
            <person name="Jeyaprakash A."/>
            <person name="Hoy M.A."/>
        </authorList>
    </citation>
    <scope>NUCLEOTIDE SEQUENCE</scope>
    <source>
        <strain evidence="2 4">COS</strain>
    </source>
</reference>
<geneLocation type="mitochondrion" evidence="2 4"/>
<evidence type="ECO:0000313" key="5">
    <source>
        <dbReference type="RefSeq" id="YP_001096014.1"/>
    </source>
</evidence>
<evidence type="ECO:0000313" key="2">
    <source>
        <dbReference type="EMBL" id="ABN45849.1"/>
    </source>
</evidence>
<dbReference type="RefSeq" id="YP_001096014.1">
    <property type="nucleotide sequence ID" value="NC_009093.1"/>
</dbReference>
<keyword evidence="1" id="KW-0472">Membrane</keyword>
<evidence type="ECO:0000313" key="3">
    <source>
        <dbReference type="Proteomes" id="UP000694867"/>
    </source>
</evidence>
<dbReference type="EMBL" id="EF221760">
    <property type="protein sequence ID" value="ABN45849.1"/>
    <property type="molecule type" value="Genomic_DNA"/>
</dbReference>
<feature type="transmembrane region" description="Helical" evidence="1">
    <location>
        <begin position="26"/>
        <end position="46"/>
    </location>
</feature>
<evidence type="ECO:0000313" key="4">
    <source>
        <dbReference type="RefSeq" id="YP_001096003.1"/>
    </source>
</evidence>
<reference evidence="4 5" key="3">
    <citation type="submission" date="2025-04" db="UniProtKB">
        <authorList>
            <consortium name="RefSeq"/>
        </authorList>
    </citation>
    <scope>IDENTIFICATION</scope>
    <source>
        <strain evidence="4 5">COS</strain>
    </source>
</reference>
<gene>
    <name evidence="2 4 5" type="primary">ND4L</name>
    <name evidence="5" type="ORF">KEG52_p02</name>
    <name evidence="4" type="ORF">KEG52_p13</name>
</gene>
<sequence>MMLLFVFFIFSGLVNIFFFCYSLLSVMISMEFMVIFLFFIVLKNFYSEEYFALLLFLVMVVSDSILGLVLLTLKVFFSGDDMINLIDVF</sequence>
<feature type="transmembrane region" description="Helical" evidence="1">
    <location>
        <begin position="53"/>
        <end position="77"/>
    </location>
</feature>
<dbReference type="CTD" id="4539"/>
<dbReference type="EMBL" id="EF221760">
    <property type="protein sequence ID" value="ABN45838.1"/>
    <property type="molecule type" value="Genomic_DNA"/>
</dbReference>
<keyword evidence="1" id="KW-1133">Transmembrane helix</keyword>
<dbReference type="GeneID" id="4924545"/>
<dbReference type="GeneID" id="4924551"/>
<proteinExistence type="predicted"/>
<evidence type="ECO:0000256" key="1">
    <source>
        <dbReference type="SAM" id="Phobius"/>
    </source>
</evidence>
<name>A3RE64_9ACAR</name>
<organism evidence="2">
    <name type="scientific">Galendromus occidentalis</name>
    <name type="common">western predatory mite</name>
    <dbReference type="NCBI Taxonomy" id="34638"/>
    <lineage>
        <taxon>Eukaryota</taxon>
        <taxon>Metazoa</taxon>
        <taxon>Ecdysozoa</taxon>
        <taxon>Arthropoda</taxon>
        <taxon>Chelicerata</taxon>
        <taxon>Arachnida</taxon>
        <taxon>Acari</taxon>
        <taxon>Parasitiformes</taxon>
        <taxon>Mesostigmata</taxon>
        <taxon>Gamasina</taxon>
        <taxon>Phytoseioidea</taxon>
        <taxon>Phytoseiidae</taxon>
        <taxon>Typhlodrominae</taxon>
        <taxon>Galendromus</taxon>
    </lineage>
</organism>
<accession>A3RE64</accession>
<dbReference type="AlphaFoldDB" id="A3RE64"/>
<dbReference type="Proteomes" id="UP000694867">
    <property type="component" value="Mitochondrion MT"/>
</dbReference>
<protein>
    <submittedName>
        <fullName evidence="2 4">NADH dehydrogenase subunit 4L</fullName>
    </submittedName>
</protein>
<keyword evidence="1" id="KW-0812">Transmembrane</keyword>
<keyword evidence="3" id="KW-1185">Reference proteome</keyword>